<organism evidence="1 2">
    <name type="scientific">Acrobeloides nanus</name>
    <dbReference type="NCBI Taxonomy" id="290746"/>
    <lineage>
        <taxon>Eukaryota</taxon>
        <taxon>Metazoa</taxon>
        <taxon>Ecdysozoa</taxon>
        <taxon>Nematoda</taxon>
        <taxon>Chromadorea</taxon>
        <taxon>Rhabditida</taxon>
        <taxon>Tylenchina</taxon>
        <taxon>Cephalobomorpha</taxon>
        <taxon>Cephaloboidea</taxon>
        <taxon>Cephalobidae</taxon>
        <taxon>Acrobeloides</taxon>
    </lineage>
</organism>
<dbReference type="Proteomes" id="UP000887540">
    <property type="component" value="Unplaced"/>
</dbReference>
<sequence length="67" mass="7580">MDTDIDIFEPCIKALKYCIIRGYSLDVALTTKESSENSSTGVLEKLELVRTVNNLYMDVLEYKNKSG</sequence>
<keyword evidence="1" id="KW-1185">Reference proteome</keyword>
<accession>A0A914CYI5</accession>
<proteinExistence type="predicted"/>
<name>A0A914CYI5_9BILA</name>
<reference evidence="2" key="1">
    <citation type="submission" date="2022-11" db="UniProtKB">
        <authorList>
            <consortium name="WormBaseParasite"/>
        </authorList>
    </citation>
    <scope>IDENTIFICATION</scope>
</reference>
<dbReference type="WBParaSite" id="ACRNAN_scaffold15927.g8347.t1">
    <property type="protein sequence ID" value="ACRNAN_scaffold15927.g8347.t1"/>
    <property type="gene ID" value="ACRNAN_scaffold15927.g8347"/>
</dbReference>
<protein>
    <submittedName>
        <fullName evidence="2">Uncharacterized protein</fullName>
    </submittedName>
</protein>
<evidence type="ECO:0000313" key="1">
    <source>
        <dbReference type="Proteomes" id="UP000887540"/>
    </source>
</evidence>
<evidence type="ECO:0000313" key="2">
    <source>
        <dbReference type="WBParaSite" id="ACRNAN_scaffold15927.g8347.t1"/>
    </source>
</evidence>
<dbReference type="AlphaFoldDB" id="A0A914CYI5"/>